<dbReference type="InterPro" id="IPR008966">
    <property type="entry name" value="Adhesion_dom_sf"/>
</dbReference>
<dbReference type="Gene3D" id="2.60.40.1090">
    <property type="entry name" value="Fimbrial-type adhesion domain"/>
    <property type="match status" value="1"/>
</dbReference>
<dbReference type="PANTHER" id="PTHR33420">
    <property type="entry name" value="FIMBRIAL SUBUNIT ELFA-RELATED"/>
    <property type="match status" value="1"/>
</dbReference>
<evidence type="ECO:0000256" key="3">
    <source>
        <dbReference type="ARBA" id="ARBA00022729"/>
    </source>
</evidence>
<reference evidence="7 8" key="1">
    <citation type="submission" date="2018-11" db="EMBL/GenBank/DDBJ databases">
        <title>Genomic Encyclopedia of Type Strains, Phase IV (KMG-IV): sequencing the most valuable type-strain genomes for metagenomic binning, comparative biology and taxonomic classification.</title>
        <authorList>
            <person name="Goeker M."/>
        </authorList>
    </citation>
    <scope>NUCLEOTIDE SEQUENCE [LARGE SCALE GENOMIC DNA]</scope>
    <source>
        <strain evidence="7 8">DSM 100316</strain>
    </source>
</reference>
<dbReference type="RefSeq" id="WP_123711905.1">
    <property type="nucleotide sequence ID" value="NZ_RKHR01000004.1"/>
</dbReference>
<keyword evidence="8" id="KW-1185">Reference proteome</keyword>
<protein>
    <submittedName>
        <fullName evidence="7">Type 1 fimbria pilin</fullName>
    </submittedName>
</protein>
<comment type="caution">
    <text evidence="7">The sequence shown here is derived from an EMBL/GenBank/DDBJ whole genome shotgun (WGS) entry which is preliminary data.</text>
</comment>
<evidence type="ECO:0000313" key="8">
    <source>
        <dbReference type="Proteomes" id="UP000275394"/>
    </source>
</evidence>
<dbReference type="PROSITE" id="PS51257">
    <property type="entry name" value="PROKAR_LIPOPROTEIN"/>
    <property type="match status" value="1"/>
</dbReference>
<organism evidence="7 8">
    <name type="scientific">Sinobacterium caligoides</name>
    <dbReference type="NCBI Taxonomy" id="933926"/>
    <lineage>
        <taxon>Bacteria</taxon>
        <taxon>Pseudomonadati</taxon>
        <taxon>Pseudomonadota</taxon>
        <taxon>Gammaproteobacteria</taxon>
        <taxon>Cellvibrionales</taxon>
        <taxon>Spongiibacteraceae</taxon>
        <taxon>Sinobacterium</taxon>
    </lineage>
</organism>
<feature type="domain" description="Fimbrial-type adhesion" evidence="6">
    <location>
        <begin position="203"/>
        <end position="348"/>
    </location>
</feature>
<evidence type="ECO:0000259" key="6">
    <source>
        <dbReference type="Pfam" id="PF00419"/>
    </source>
</evidence>
<dbReference type="AlphaFoldDB" id="A0A3N2DMQ8"/>
<dbReference type="PANTHER" id="PTHR33420:SF12">
    <property type="entry name" value="FIMBRIN-LIKE PROTEIN FIMI-RELATED"/>
    <property type="match status" value="1"/>
</dbReference>
<dbReference type="Proteomes" id="UP000275394">
    <property type="component" value="Unassembled WGS sequence"/>
</dbReference>
<dbReference type="InterPro" id="IPR050263">
    <property type="entry name" value="Bact_Fimbrial_Adh_Pro"/>
</dbReference>
<dbReference type="SUPFAM" id="SSF49401">
    <property type="entry name" value="Bacterial adhesins"/>
    <property type="match status" value="1"/>
</dbReference>
<accession>A0A3N2DMQ8</accession>
<feature type="chain" id="PRO_5018312195" evidence="5">
    <location>
        <begin position="32"/>
        <end position="349"/>
    </location>
</feature>
<evidence type="ECO:0000256" key="5">
    <source>
        <dbReference type="SAM" id="SignalP"/>
    </source>
</evidence>
<comment type="similarity">
    <text evidence="2">Belongs to the fimbrial protein family.</text>
</comment>
<evidence type="ECO:0000256" key="2">
    <source>
        <dbReference type="ARBA" id="ARBA00006671"/>
    </source>
</evidence>
<keyword evidence="3 5" id="KW-0732">Signal</keyword>
<feature type="signal peptide" evidence="5">
    <location>
        <begin position="1"/>
        <end position="31"/>
    </location>
</feature>
<evidence type="ECO:0000256" key="1">
    <source>
        <dbReference type="ARBA" id="ARBA00004561"/>
    </source>
</evidence>
<evidence type="ECO:0000256" key="4">
    <source>
        <dbReference type="ARBA" id="ARBA00023263"/>
    </source>
</evidence>
<dbReference type="GO" id="GO:0043709">
    <property type="term" value="P:cell adhesion involved in single-species biofilm formation"/>
    <property type="evidence" value="ECO:0007669"/>
    <property type="project" value="TreeGrafter"/>
</dbReference>
<dbReference type="GO" id="GO:0009289">
    <property type="term" value="C:pilus"/>
    <property type="evidence" value="ECO:0007669"/>
    <property type="project" value="UniProtKB-SubCell"/>
</dbReference>
<keyword evidence="4" id="KW-0281">Fimbrium</keyword>
<dbReference type="InterPro" id="IPR000259">
    <property type="entry name" value="Adhesion_dom_fimbrial"/>
</dbReference>
<dbReference type="Pfam" id="PF00419">
    <property type="entry name" value="Fimbrial"/>
    <property type="match status" value="1"/>
</dbReference>
<dbReference type="InterPro" id="IPR036937">
    <property type="entry name" value="Adhesion_dom_fimbrial_sf"/>
</dbReference>
<sequence>MYLVGNKFQCSLVSSLFSALFMALWSGHSLAASCQVGQPLQQAVGIITPAPGAPVGTLLSTTAGSSGSTVLMSCVSDGRPQDIYVESAGDTVMIDGRTITNIGDSGIGFAVKVQAEAMSGAGHAGGMRYLGERRGAKDDTHTTVLNTVDLPAGKKFSIHAQAVYEFYKTKKKIKPGVYQVANAGSIHLEGESAASDIGVTGLKVMGTCTIIDGTHDQSIELGKYPLDTFSGIGTKTPTKHFTIKMDCSGKPKVTGALRQIGDWDDVYGDPYTFRPTNYDGKGDRGIGVRVELQGKGLGAELIEHDEPKLLTESATNEFILDLNAYYYQFRDTIIPGDIDANLQYVFTFE</sequence>
<name>A0A3N2DMQ8_9GAMM</name>
<dbReference type="OrthoDB" id="6624292at2"/>
<dbReference type="EMBL" id="RKHR01000004">
    <property type="protein sequence ID" value="ROS01070.1"/>
    <property type="molecule type" value="Genomic_DNA"/>
</dbReference>
<comment type="subcellular location">
    <subcellularLocation>
        <location evidence="1">Fimbrium</location>
    </subcellularLocation>
</comment>
<gene>
    <name evidence="7" type="ORF">EDC56_1494</name>
</gene>
<evidence type="ECO:0000313" key="7">
    <source>
        <dbReference type="EMBL" id="ROS01070.1"/>
    </source>
</evidence>
<proteinExistence type="inferred from homology"/>